<dbReference type="STRING" id="1093900.A0A507B0M1"/>
<name>A0A507B0M1_9PEZI</name>
<feature type="signal peptide" evidence="2">
    <location>
        <begin position="1"/>
        <end position="16"/>
    </location>
</feature>
<keyword evidence="4" id="KW-1185">Reference proteome</keyword>
<sequence>MKTFITLIIGAGLVSAASQAAQVAEGSAVNVNNNNNSNAVVNGSEVAPGVDINNENIDPANLNLGNMNVNGLDLGSVDLSNQNDIINAIGLMMNSLCLGNLFNSNNLLNLGRGQDVQLFLELAQLMQLQQLGFLNVFDIQNIFNAGNLFGGFNFGVFKRAADERKKTLTRSKLRRGTLTRRQLCSAVGVDPNAPGAGVAPPPPAAAPPAAVAPPQQAAPVQAAPSAAPANNEKEDLSDFTR</sequence>
<organism evidence="3 4">
    <name type="scientific">Thyridium curvatum</name>
    <dbReference type="NCBI Taxonomy" id="1093900"/>
    <lineage>
        <taxon>Eukaryota</taxon>
        <taxon>Fungi</taxon>
        <taxon>Dikarya</taxon>
        <taxon>Ascomycota</taxon>
        <taxon>Pezizomycotina</taxon>
        <taxon>Sordariomycetes</taxon>
        <taxon>Sordariomycetidae</taxon>
        <taxon>Thyridiales</taxon>
        <taxon>Thyridiaceae</taxon>
        <taxon>Thyridium</taxon>
    </lineage>
</organism>
<protein>
    <submittedName>
        <fullName evidence="3">Uncharacterized protein</fullName>
    </submittedName>
</protein>
<feature type="compositionally biased region" description="Low complexity" evidence="1">
    <location>
        <begin position="207"/>
        <end position="230"/>
    </location>
</feature>
<keyword evidence="2" id="KW-0732">Signal</keyword>
<reference evidence="3 4" key="1">
    <citation type="submission" date="2019-06" db="EMBL/GenBank/DDBJ databases">
        <title>Draft genome sequence of the filamentous fungus Phialemoniopsis curvata isolated from diesel fuel.</title>
        <authorList>
            <person name="Varaljay V.A."/>
            <person name="Lyon W.J."/>
            <person name="Crouch A.L."/>
            <person name="Drake C.E."/>
            <person name="Hollomon J.M."/>
            <person name="Nadeau L.J."/>
            <person name="Nunn H.S."/>
            <person name="Stevenson B.S."/>
            <person name="Bojanowski C.L."/>
            <person name="Crookes-Goodson W.J."/>
        </authorList>
    </citation>
    <scope>NUCLEOTIDE SEQUENCE [LARGE SCALE GENOMIC DNA]</scope>
    <source>
        <strain evidence="3 4">D216</strain>
    </source>
</reference>
<feature type="chain" id="PRO_5021301053" evidence="2">
    <location>
        <begin position="17"/>
        <end position="241"/>
    </location>
</feature>
<dbReference type="AlphaFoldDB" id="A0A507B0M1"/>
<evidence type="ECO:0000313" key="4">
    <source>
        <dbReference type="Proteomes" id="UP000319257"/>
    </source>
</evidence>
<dbReference type="GeneID" id="41976015"/>
<evidence type="ECO:0000256" key="1">
    <source>
        <dbReference type="SAM" id="MobiDB-lite"/>
    </source>
</evidence>
<dbReference type="InParanoid" id="A0A507B0M1"/>
<evidence type="ECO:0000256" key="2">
    <source>
        <dbReference type="SAM" id="SignalP"/>
    </source>
</evidence>
<feature type="region of interest" description="Disordered" evidence="1">
    <location>
        <begin position="190"/>
        <end position="241"/>
    </location>
</feature>
<accession>A0A507B0M1</accession>
<evidence type="ECO:0000313" key="3">
    <source>
        <dbReference type="EMBL" id="TPX10518.1"/>
    </source>
</evidence>
<proteinExistence type="predicted"/>
<feature type="compositionally biased region" description="Basic and acidic residues" evidence="1">
    <location>
        <begin position="231"/>
        <end position="241"/>
    </location>
</feature>
<dbReference type="Proteomes" id="UP000319257">
    <property type="component" value="Unassembled WGS sequence"/>
</dbReference>
<dbReference type="EMBL" id="SKBQ01000057">
    <property type="protein sequence ID" value="TPX10518.1"/>
    <property type="molecule type" value="Genomic_DNA"/>
</dbReference>
<comment type="caution">
    <text evidence="3">The sequence shown here is derived from an EMBL/GenBank/DDBJ whole genome shotgun (WGS) entry which is preliminary data.</text>
</comment>
<dbReference type="RefSeq" id="XP_030992229.1">
    <property type="nucleotide sequence ID" value="XM_031143436.1"/>
</dbReference>
<gene>
    <name evidence="3" type="ORF">E0L32_008568</name>
</gene>